<accession>M8A5E7</accession>
<protein>
    <submittedName>
        <fullName evidence="1">Uncharacterized protein</fullName>
    </submittedName>
</protein>
<reference evidence="1" key="1">
    <citation type="journal article" date="2013" name="Nature">
        <title>Draft genome of the wheat A-genome progenitor Triticum urartu.</title>
        <authorList>
            <person name="Ling H.Q."/>
            <person name="Zhao S."/>
            <person name="Liu D."/>
            <person name="Wang J."/>
            <person name="Sun H."/>
            <person name="Zhang C."/>
            <person name="Fan H."/>
            <person name="Li D."/>
            <person name="Dong L."/>
            <person name="Tao Y."/>
            <person name="Gao C."/>
            <person name="Wu H."/>
            <person name="Li Y."/>
            <person name="Cui Y."/>
            <person name="Guo X."/>
            <person name="Zheng S."/>
            <person name="Wang B."/>
            <person name="Yu K."/>
            <person name="Liang Q."/>
            <person name="Yang W."/>
            <person name="Lou X."/>
            <person name="Chen J."/>
            <person name="Feng M."/>
            <person name="Jian J."/>
            <person name="Zhang X."/>
            <person name="Luo G."/>
            <person name="Jiang Y."/>
            <person name="Liu J."/>
            <person name="Wang Z."/>
            <person name="Sha Y."/>
            <person name="Zhang B."/>
            <person name="Wu H."/>
            <person name="Tang D."/>
            <person name="Shen Q."/>
            <person name="Xue P."/>
            <person name="Zou S."/>
            <person name="Wang X."/>
            <person name="Liu X."/>
            <person name="Wang F."/>
            <person name="Yang Y."/>
            <person name="An X."/>
            <person name="Dong Z."/>
            <person name="Zhang K."/>
            <person name="Zhang X."/>
            <person name="Luo M.C."/>
            <person name="Dvorak J."/>
            <person name="Tong Y."/>
            <person name="Wang J."/>
            <person name="Yang H."/>
            <person name="Li Z."/>
            <person name="Wang D."/>
            <person name="Zhang A."/>
            <person name="Wang J."/>
        </authorList>
    </citation>
    <scope>NUCLEOTIDE SEQUENCE</scope>
</reference>
<sequence>MTQIIWPEPSLVSTITHLKAHRSTKAMHPSTPRPSVEQGELMYTRTPTHAQARWSFNYINSSSDEDDVYINAPSYAYIDFTLGVDTGYRGTTSQSSSTLRLARMSSTSAPPNFDMMILPSSLTYYLARMLTASAHCHPSTPTVWIEWRSSP</sequence>
<organism evidence="1">
    <name type="scientific">Triticum urartu</name>
    <name type="common">Red wild einkorn</name>
    <name type="synonym">Crithodium urartu</name>
    <dbReference type="NCBI Taxonomy" id="4572"/>
    <lineage>
        <taxon>Eukaryota</taxon>
        <taxon>Viridiplantae</taxon>
        <taxon>Streptophyta</taxon>
        <taxon>Embryophyta</taxon>
        <taxon>Tracheophyta</taxon>
        <taxon>Spermatophyta</taxon>
        <taxon>Magnoliopsida</taxon>
        <taxon>Liliopsida</taxon>
        <taxon>Poales</taxon>
        <taxon>Poaceae</taxon>
        <taxon>BOP clade</taxon>
        <taxon>Pooideae</taxon>
        <taxon>Triticodae</taxon>
        <taxon>Triticeae</taxon>
        <taxon>Triticinae</taxon>
        <taxon>Triticum</taxon>
    </lineage>
</organism>
<dbReference type="EMBL" id="KD017203">
    <property type="protein sequence ID" value="EMS67592.1"/>
    <property type="molecule type" value="Genomic_DNA"/>
</dbReference>
<gene>
    <name evidence="1" type="ORF">TRIUR3_32287</name>
</gene>
<evidence type="ECO:0000313" key="1">
    <source>
        <dbReference type="EMBL" id="EMS67592.1"/>
    </source>
</evidence>
<proteinExistence type="predicted"/>
<dbReference type="AlphaFoldDB" id="M8A5E7"/>
<name>M8A5E7_TRIUA</name>